<comment type="caution">
    <text evidence="2">The sequence shown here is derived from an EMBL/GenBank/DDBJ whole genome shotgun (WGS) entry which is preliminary data.</text>
</comment>
<keyword evidence="2" id="KW-0378">Hydrolase</keyword>
<dbReference type="SUPFAM" id="SSF53474">
    <property type="entry name" value="alpha/beta-Hydrolases"/>
    <property type="match status" value="1"/>
</dbReference>
<reference evidence="2" key="1">
    <citation type="submission" date="2022-08" db="EMBL/GenBank/DDBJ databases">
        <authorList>
            <person name="Deng Y."/>
            <person name="Han X.-F."/>
            <person name="Zhang Y.-Q."/>
        </authorList>
    </citation>
    <scope>NUCLEOTIDE SEQUENCE</scope>
    <source>
        <strain evidence="2">CPCC 205716</strain>
    </source>
</reference>
<accession>A0ABT2GJK1</accession>
<dbReference type="RefSeq" id="WP_259487769.1">
    <property type="nucleotide sequence ID" value="NZ_JANTEZ010000010.1"/>
</dbReference>
<gene>
    <name evidence="2" type="ORF">NVV95_17115</name>
</gene>
<keyword evidence="3" id="KW-1185">Reference proteome</keyword>
<feature type="domain" description="AB hydrolase-1" evidence="1">
    <location>
        <begin position="8"/>
        <end position="167"/>
    </location>
</feature>
<protein>
    <submittedName>
        <fullName evidence="2">Alpha/beta fold hydrolase</fullName>
    </submittedName>
</protein>
<dbReference type="GO" id="GO:0016787">
    <property type="term" value="F:hydrolase activity"/>
    <property type="evidence" value="ECO:0007669"/>
    <property type="project" value="UniProtKB-KW"/>
</dbReference>
<dbReference type="EMBL" id="JANTEZ010000010">
    <property type="protein sequence ID" value="MCS5716271.1"/>
    <property type="molecule type" value="Genomic_DNA"/>
</dbReference>
<dbReference type="Pfam" id="PF12697">
    <property type="entry name" value="Abhydrolase_6"/>
    <property type="match status" value="1"/>
</dbReference>
<evidence type="ECO:0000259" key="1">
    <source>
        <dbReference type="Pfam" id="PF12697"/>
    </source>
</evidence>
<dbReference type="InterPro" id="IPR029058">
    <property type="entry name" value="AB_hydrolase_fold"/>
</dbReference>
<name>A0ABT2GJK1_9MICO</name>
<sequence length="214" mass="22390">MDARPIDVVFVRGAGEGAYEADELLADSLARHLGRGYAVTMPRLPADDDDSEPGHSGPLQIIADAIAAAHPPVVLVGHSAGGYLLLEALTRRAPEEGDGDADGPPRASVALIALIAAPYPGADPDWTFDGFDLPTDIAERLPPGAPVLLYASEDDDIVPFAHRDLYAAALPGAITRTTTGGHQLGDDLSLVAADIRTHVPRRRPTHPSPGRVPS</sequence>
<dbReference type="InterPro" id="IPR000073">
    <property type="entry name" value="AB_hydrolase_1"/>
</dbReference>
<dbReference type="Gene3D" id="3.40.50.1820">
    <property type="entry name" value="alpha/beta hydrolase"/>
    <property type="match status" value="1"/>
</dbReference>
<proteinExistence type="predicted"/>
<dbReference type="Proteomes" id="UP001165580">
    <property type="component" value="Unassembled WGS sequence"/>
</dbReference>
<evidence type="ECO:0000313" key="2">
    <source>
        <dbReference type="EMBL" id="MCS5716271.1"/>
    </source>
</evidence>
<organism evidence="2 3">
    <name type="scientific">Herbiconiux gentiana</name>
    <dbReference type="NCBI Taxonomy" id="2970912"/>
    <lineage>
        <taxon>Bacteria</taxon>
        <taxon>Bacillati</taxon>
        <taxon>Actinomycetota</taxon>
        <taxon>Actinomycetes</taxon>
        <taxon>Micrococcales</taxon>
        <taxon>Microbacteriaceae</taxon>
        <taxon>Herbiconiux</taxon>
    </lineage>
</organism>
<evidence type="ECO:0000313" key="3">
    <source>
        <dbReference type="Proteomes" id="UP001165580"/>
    </source>
</evidence>